<feature type="compositionally biased region" description="Basic and acidic residues" evidence="3">
    <location>
        <begin position="1270"/>
        <end position="1282"/>
    </location>
</feature>
<evidence type="ECO:0000256" key="4">
    <source>
        <dbReference type="SAM" id="Phobius"/>
    </source>
</evidence>
<evidence type="ECO:0000256" key="1">
    <source>
        <dbReference type="ARBA" id="ARBA00022443"/>
    </source>
</evidence>
<feature type="domain" description="SH3" evidence="5">
    <location>
        <begin position="2155"/>
        <end position="2219"/>
    </location>
</feature>
<evidence type="ECO:0000313" key="7">
    <source>
        <dbReference type="Proteomes" id="UP000605846"/>
    </source>
</evidence>
<evidence type="ECO:0000256" key="2">
    <source>
        <dbReference type="PROSITE-ProRule" id="PRU00192"/>
    </source>
</evidence>
<keyword evidence="1 2" id="KW-0728">SH3 domain</keyword>
<name>A0A8H7EV51_9FUNG</name>
<keyword evidence="4" id="KW-0472">Membrane</keyword>
<dbReference type="SUPFAM" id="SSF50044">
    <property type="entry name" value="SH3-domain"/>
    <property type="match status" value="1"/>
</dbReference>
<dbReference type="PROSITE" id="PS50002">
    <property type="entry name" value="SH3"/>
    <property type="match status" value="1"/>
</dbReference>
<keyword evidence="4" id="KW-1133">Transmembrane helix</keyword>
<feature type="compositionally biased region" description="Low complexity" evidence="3">
    <location>
        <begin position="1800"/>
        <end position="1813"/>
    </location>
</feature>
<dbReference type="Pfam" id="PF20842">
    <property type="entry name" value="Rax2_2"/>
    <property type="match status" value="1"/>
</dbReference>
<keyword evidence="7" id="KW-1185">Reference proteome</keyword>
<keyword evidence="4" id="KW-0812">Transmembrane</keyword>
<organism evidence="6 7">
    <name type="scientific">Apophysomyces ossiformis</name>
    <dbReference type="NCBI Taxonomy" id="679940"/>
    <lineage>
        <taxon>Eukaryota</taxon>
        <taxon>Fungi</taxon>
        <taxon>Fungi incertae sedis</taxon>
        <taxon>Mucoromycota</taxon>
        <taxon>Mucoromycotina</taxon>
        <taxon>Mucoromycetes</taxon>
        <taxon>Mucorales</taxon>
        <taxon>Mucorineae</taxon>
        <taxon>Mucoraceae</taxon>
        <taxon>Apophysomyces</taxon>
    </lineage>
</organism>
<gene>
    <name evidence="6" type="ORF">EC973_001639</name>
</gene>
<dbReference type="InterPro" id="IPR036028">
    <property type="entry name" value="SH3-like_dom_sf"/>
</dbReference>
<feature type="region of interest" description="Disordered" evidence="3">
    <location>
        <begin position="1557"/>
        <end position="1586"/>
    </location>
</feature>
<dbReference type="OrthoDB" id="2503993at2759"/>
<feature type="region of interest" description="Disordered" evidence="3">
    <location>
        <begin position="1965"/>
        <end position="1997"/>
    </location>
</feature>
<evidence type="ECO:0000259" key="5">
    <source>
        <dbReference type="PROSITE" id="PS50002"/>
    </source>
</evidence>
<reference evidence="6" key="1">
    <citation type="submission" date="2020-01" db="EMBL/GenBank/DDBJ databases">
        <title>Genome Sequencing of Three Apophysomyces-Like Fungal Strains Confirms a Novel Fungal Genus in the Mucoromycota with divergent Burkholderia-like Endosymbiotic Bacteria.</title>
        <authorList>
            <person name="Stajich J.E."/>
            <person name="Macias A.M."/>
            <person name="Carter-House D."/>
            <person name="Lovett B."/>
            <person name="Kasson L.R."/>
            <person name="Berry K."/>
            <person name="Grigoriev I."/>
            <person name="Chang Y."/>
            <person name="Spatafora J."/>
            <person name="Kasson M.T."/>
        </authorList>
    </citation>
    <scope>NUCLEOTIDE SEQUENCE</scope>
    <source>
        <strain evidence="6">NRRL A-21654</strain>
    </source>
</reference>
<dbReference type="Gene3D" id="2.120.10.80">
    <property type="entry name" value="Kelch-type beta propeller"/>
    <property type="match status" value="1"/>
</dbReference>
<dbReference type="InterPro" id="IPR011043">
    <property type="entry name" value="Gal_Oxase/kelch_b-propeller"/>
</dbReference>
<proteinExistence type="predicted"/>
<evidence type="ECO:0000256" key="3">
    <source>
        <dbReference type="SAM" id="MobiDB-lite"/>
    </source>
</evidence>
<feature type="transmembrane region" description="Helical" evidence="4">
    <location>
        <begin position="1134"/>
        <end position="1160"/>
    </location>
</feature>
<protein>
    <recommendedName>
        <fullName evidence="5">SH3 domain-containing protein</fullName>
    </recommendedName>
</protein>
<evidence type="ECO:0000313" key="6">
    <source>
        <dbReference type="EMBL" id="KAF7730690.1"/>
    </source>
</evidence>
<dbReference type="SMART" id="SM00326">
    <property type="entry name" value="SH3"/>
    <property type="match status" value="1"/>
</dbReference>
<dbReference type="SUPFAM" id="SSF50965">
    <property type="entry name" value="Galactose oxidase, central domain"/>
    <property type="match status" value="3"/>
</dbReference>
<comment type="caution">
    <text evidence="6">The sequence shown here is derived from an EMBL/GenBank/DDBJ whole genome shotgun (WGS) entry which is preliminary data.</text>
</comment>
<dbReference type="Proteomes" id="UP000605846">
    <property type="component" value="Unassembled WGS sequence"/>
</dbReference>
<sequence>MLWIHLSHASYVQLPSLQLEKLEQIGIAGSYGGISLYTDTRQLTQIPKTTASVISYSNQTLELLASTSVNGTINAACMMPKSSDLYVAGNFRQIGKTIVSNIARINIETNAISALSDGLDGPVNTLLCDADSQSVFVGGSFLAPLAPAPFYSDSLAYFGGSIAVWKNNSWIGVPWKGFNGPVNSIVKNRNTYVFGGLFDTTADGQMDYAPASQPIDLSAPAITPCRTLGSNFTISVQVVSAGNSDTGYKDPQSVVCSNSSNTTPWLLLDNVAGYWEASFVYTVTPSLIRLSNTHLDGRGTKQFSVIGMPSNVNLNLSYFDPISANTMTCSTNCTLSDDPSIAYQDFKVLDPKMHSGLRISISSWYGAGGGLNSVEIFQSEIFVHADNTANFPKCAKQQSRAVAKGSWKAGVQNGSFQRILTSSFSASQLKSSDASVDFIPYLPESGLYNVLLYTPNCVGSSNCNQRTQVDVTVYSSPNQSIRKTIDQNVSDKDKTDIIYSGYIDATSSTFQPHVLLTIAHNATKPSGNTVTLVAQAVQFVKISSEPNLSSLLQYDPIKPLNMSSSQSLPWGALNDNIPYLSVVNAMESSDGDIYIGGSFNSTPGVNTTYQNIVRYDQATRRLMPLAKAGLNGPVSSFLRVGSDLYVGGSFSGSVVPDKQGLNSIARYDVKSQTWNAIGNGVNGPVDALHYLDNSVLVSGKYSALLTASSRAANTSAGNSWWNTTSASWSTSAPYLSGTVCAAFSAKTSAKASADIFVGNVKSAQRFSSSGLSLIHSNTLLSPIPLHPTDVNDFTITAGAFWNDVNNGNASTTIVGGTFNLDNGIQNVALYQNGTWSGIGANWVGNVTAMVVSGNYLYIGGRFDMKAGNDSSLIIYNLQNRTFTEVPDLYTSDGSLGRVNIIRYNPADNVIVVGGNFTTAGSLSCNSICSLDTSASQWNNLGDGIAGEVLDFAFTDNKLIAAGNLQLNGATVPIVQYDYQRNDWSTFAPTVSPSGLPGPSRAVSYDSTTKKTFIAGQTETSAYLRVWDGQQFSAPGGLPNQELGPGSFIQQIAVLPTKNTSQTNLAGDNSSVLLVTGFLNLGEYGNLSAALYDGSRYLPYLVSSIGDGSAGNLTSVFFKSYAINIHRTNYLPTPIVVLISIASSLAIVFAMVLAALGVVFLKRKRDAGVDPSANIAAYYGKPPRRPQSLIAMLNSAGANGVLYETKADYPINEAVIADRSLGDMKEDKLGYHEMRETTPAIGAAAAVAMAGADIGKERSLHTSPFATRPDSFTRPDSEIHGRDDTFKPAMRNSYNPFRQSTVGLAISSDYPINQASMTASTGHNVQQALMDYQNVTPPPAVKVNPSTVRWTNAPIGLASAAVVAPISMISDRSLTPEPQSMVADARSMTPESHYMSCDERSGTPDVYSSAKNGATVISPAAQRGMDAQIGSHIVENKSITPQMDSVAIQNGLNTPGQTATFELRSIAPAIVGSAAAATAFTSPIHEPQQTSRLVEHRTITPQMDSVAYANQAVSHGEAASYEAFASHAFNLEGHSAVVQNHTIAPQVGAAAYTNYSTESDHGNLPAERSLSSTAGAQGLSSGVDGTRDLPAVFETRVITPETNSIATHGESRALNFIEGAFNSHSSAADSATVRWTNAGVAGSAIGTSTVSPVSIEISSHENEGKANAISAERDIGKFEPGSIRWTSTNPDSALGTFNISASHLSISNEATDSNADRQSSSVMGATPANVRWTNYTTNSALGVATIGPATNSIYSDISFFDASNKDALGPVSQSISEGFASDPDFARWTTASPTAEEPDATIRAGTTETATTATLPIKSTMASSPTTPAIGSALTGIAPASSAMSAASVVTAATPVSAAPDLGKGPVGRARQRTSGGLRSYQSSLNLSSVAWPEELDNHLNDNYDTASITTKITDGNHSNYALSSLLAKPSFEKDRLTTDENEFGSSAQETTADKRSDTFVGVYNVPKNKEEEARGSSPFDSHMFESNSTRTSARWSQSIPLPSIQTDFSRPFGLTPPHEATLTSPESPSVRYKMAQVPSPIETGHVPVLLEPSAADTVNLSNTDTEAFGNDEARKTMRLSTSPSIGLGPLEGRASSKRMVEDYFSTREPIVATKADPVQDKADKAEKSVKRCSDFRAAMEAAARNNADDLPSTEDHPHLYYAKFDFNAREHGELGFDKGDPIVVVDSSDDIWWMGYKDNGNGEPMQGVFPSNYVERAPAAE</sequence>
<dbReference type="InterPro" id="IPR048265">
    <property type="entry name" value="Rax2-like_third"/>
</dbReference>
<dbReference type="InterPro" id="IPR001452">
    <property type="entry name" value="SH3_domain"/>
</dbReference>
<dbReference type="Pfam" id="PF20843">
    <property type="entry name" value="Rax2_3"/>
    <property type="match status" value="1"/>
</dbReference>
<dbReference type="InterPro" id="IPR048266">
    <property type="entry name" value="Rax2-like_second"/>
</dbReference>
<dbReference type="Gene3D" id="2.30.30.40">
    <property type="entry name" value="SH3 Domains"/>
    <property type="match status" value="1"/>
</dbReference>
<dbReference type="PANTHER" id="PTHR31778:SF2">
    <property type="entry name" value="BUD SITE SELECTION PROTEIN RAX2"/>
    <property type="match status" value="1"/>
</dbReference>
<dbReference type="EMBL" id="JABAYA010000014">
    <property type="protein sequence ID" value="KAF7730690.1"/>
    <property type="molecule type" value="Genomic_DNA"/>
</dbReference>
<feature type="region of interest" description="Disordered" evidence="3">
    <location>
        <begin position="1260"/>
        <end position="1282"/>
    </location>
</feature>
<accession>A0A8H7EV51</accession>
<dbReference type="Pfam" id="PF12768">
    <property type="entry name" value="Rax2"/>
    <property type="match status" value="1"/>
</dbReference>
<dbReference type="InterPro" id="IPR024982">
    <property type="entry name" value="Rax2-like_C"/>
</dbReference>
<feature type="compositionally biased region" description="Polar residues" evidence="3">
    <location>
        <begin position="1984"/>
        <end position="1997"/>
    </location>
</feature>
<dbReference type="Pfam" id="PF00018">
    <property type="entry name" value="SH3_1"/>
    <property type="match status" value="1"/>
</dbReference>
<dbReference type="PANTHER" id="PTHR31778">
    <property type="entry name" value="BUD SITE SELECTION PROTEIN RAX2"/>
    <property type="match status" value="1"/>
</dbReference>
<dbReference type="GO" id="GO:1902929">
    <property type="term" value="C:plasma membrane of growing cell tip"/>
    <property type="evidence" value="ECO:0007669"/>
    <property type="project" value="TreeGrafter"/>
</dbReference>
<feature type="region of interest" description="Disordered" evidence="3">
    <location>
        <begin position="1778"/>
        <end position="1823"/>
    </location>
</feature>
<feature type="compositionally biased region" description="Polar residues" evidence="3">
    <location>
        <begin position="1568"/>
        <end position="1579"/>
    </location>
</feature>
<dbReference type="InterPro" id="IPR015915">
    <property type="entry name" value="Kelch-typ_b-propeller"/>
</dbReference>